<feature type="region of interest" description="Disordered" evidence="1">
    <location>
        <begin position="49"/>
        <end position="124"/>
    </location>
</feature>
<keyword evidence="3" id="KW-1185">Reference proteome</keyword>
<feature type="compositionally biased region" description="Basic residues" evidence="1">
    <location>
        <begin position="60"/>
        <end position="71"/>
    </location>
</feature>
<dbReference type="VEuPathDB" id="FungiDB:PSTT_03671"/>
<proteinExistence type="predicted"/>
<protein>
    <submittedName>
        <fullName evidence="2">Uncharacterized protein</fullName>
    </submittedName>
</protein>
<gene>
    <name evidence="2" type="ORF">PSTT_03671</name>
</gene>
<feature type="compositionally biased region" description="Acidic residues" evidence="1">
    <location>
        <begin position="88"/>
        <end position="100"/>
    </location>
</feature>
<evidence type="ECO:0000313" key="3">
    <source>
        <dbReference type="Proteomes" id="UP000239156"/>
    </source>
</evidence>
<dbReference type="EMBL" id="PKSL01000024">
    <property type="protein sequence ID" value="POW13469.1"/>
    <property type="molecule type" value="Genomic_DNA"/>
</dbReference>
<name>A0A2S4VVE0_9BASI</name>
<accession>A0A2S4VVE0</accession>
<comment type="caution">
    <text evidence="2">The sequence shown here is derived from an EMBL/GenBank/DDBJ whole genome shotgun (WGS) entry which is preliminary data.</text>
</comment>
<feature type="compositionally biased region" description="Basic and acidic residues" evidence="1">
    <location>
        <begin position="77"/>
        <end position="87"/>
    </location>
</feature>
<dbReference type="Proteomes" id="UP000239156">
    <property type="component" value="Unassembled WGS sequence"/>
</dbReference>
<evidence type="ECO:0000313" key="2">
    <source>
        <dbReference type="EMBL" id="POW13469.1"/>
    </source>
</evidence>
<sequence>MPSVTSRALDQPKSADDVQKVKQIKEKLIKTNPTQRALQIDPINRIIAGSSAIVNIKLPKGPKKKNSRGRPRGATNKPKEKANKTTEEAEDEEEQEEEDTPKETPNNKEANTSSDKKNNKKAAF</sequence>
<organism evidence="2 3">
    <name type="scientific">Puccinia striiformis</name>
    <dbReference type="NCBI Taxonomy" id="27350"/>
    <lineage>
        <taxon>Eukaryota</taxon>
        <taxon>Fungi</taxon>
        <taxon>Dikarya</taxon>
        <taxon>Basidiomycota</taxon>
        <taxon>Pucciniomycotina</taxon>
        <taxon>Pucciniomycetes</taxon>
        <taxon>Pucciniales</taxon>
        <taxon>Pucciniaceae</taxon>
        <taxon>Puccinia</taxon>
    </lineage>
</organism>
<dbReference type="AlphaFoldDB" id="A0A2S4VVE0"/>
<evidence type="ECO:0000256" key="1">
    <source>
        <dbReference type="SAM" id="MobiDB-lite"/>
    </source>
</evidence>
<reference evidence="2" key="1">
    <citation type="submission" date="2017-12" db="EMBL/GenBank/DDBJ databases">
        <title>Gene loss provides genomic basis for host adaptation in cereal stripe rust fungi.</title>
        <authorList>
            <person name="Xia C."/>
        </authorList>
    </citation>
    <scope>NUCLEOTIDE SEQUENCE [LARGE SCALE GENOMIC DNA]</scope>
    <source>
        <strain evidence="2">93-210</strain>
    </source>
</reference>